<feature type="signal peptide" evidence="2">
    <location>
        <begin position="1"/>
        <end position="22"/>
    </location>
</feature>
<accession>A0A4Z0GTZ8</accession>
<dbReference type="AlphaFoldDB" id="A0A4Z0GTZ8"/>
<comment type="caution">
    <text evidence="3">The sequence shown here is derived from an EMBL/GenBank/DDBJ whole genome shotgun (WGS) entry which is preliminary data.</text>
</comment>
<gene>
    <name evidence="3" type="ORF">E4663_18340</name>
</gene>
<protein>
    <recommendedName>
        <fullName evidence="5">DUF4352 domain-containing protein</fullName>
    </recommendedName>
</protein>
<feature type="chain" id="PRO_5039401269" description="DUF4352 domain-containing protein" evidence="2">
    <location>
        <begin position="23"/>
        <end position="198"/>
    </location>
</feature>
<organism evidence="3 4">
    <name type="scientific">Halobacillus salinus</name>
    <dbReference type="NCBI Taxonomy" id="192814"/>
    <lineage>
        <taxon>Bacteria</taxon>
        <taxon>Bacillati</taxon>
        <taxon>Bacillota</taxon>
        <taxon>Bacilli</taxon>
        <taxon>Bacillales</taxon>
        <taxon>Bacillaceae</taxon>
        <taxon>Halobacillus</taxon>
    </lineage>
</organism>
<reference evidence="3 4" key="1">
    <citation type="journal article" date="2003" name="Int. J. Syst. Evol. Microbiol.">
        <title>Halobacillus salinus sp. nov., isolated from a salt lake on the coast of the East Sea in Korea.</title>
        <authorList>
            <person name="Yoon J.H."/>
            <person name="Kang K.H."/>
            <person name="Park Y.H."/>
        </authorList>
    </citation>
    <scope>NUCLEOTIDE SEQUENCE [LARGE SCALE GENOMIC DNA]</scope>
    <source>
        <strain evidence="3 4">HSL-3</strain>
    </source>
</reference>
<feature type="region of interest" description="Disordered" evidence="1">
    <location>
        <begin position="29"/>
        <end position="53"/>
    </location>
</feature>
<evidence type="ECO:0000313" key="3">
    <source>
        <dbReference type="EMBL" id="TGB01111.1"/>
    </source>
</evidence>
<dbReference type="Proteomes" id="UP000297982">
    <property type="component" value="Unassembled WGS sequence"/>
</dbReference>
<dbReference type="EMBL" id="SRJC01000008">
    <property type="protein sequence ID" value="TGB01111.1"/>
    <property type="molecule type" value="Genomic_DNA"/>
</dbReference>
<dbReference type="STRING" id="192814.GCA_900166575_00254"/>
<proteinExistence type="predicted"/>
<keyword evidence="4" id="KW-1185">Reference proteome</keyword>
<dbReference type="RefSeq" id="WP_135328718.1">
    <property type="nucleotide sequence ID" value="NZ_SRJC01000008.1"/>
</dbReference>
<evidence type="ECO:0000313" key="4">
    <source>
        <dbReference type="Proteomes" id="UP000297982"/>
    </source>
</evidence>
<dbReference type="PROSITE" id="PS51257">
    <property type="entry name" value="PROKAR_LIPOPROTEIN"/>
    <property type="match status" value="1"/>
</dbReference>
<evidence type="ECO:0000256" key="2">
    <source>
        <dbReference type="SAM" id="SignalP"/>
    </source>
</evidence>
<evidence type="ECO:0000256" key="1">
    <source>
        <dbReference type="SAM" id="MobiDB-lite"/>
    </source>
</evidence>
<evidence type="ECO:0008006" key="5">
    <source>
        <dbReference type="Google" id="ProtNLM"/>
    </source>
</evidence>
<name>A0A4Z0GTZ8_9BACI</name>
<sequence length="198" mass="21863">MKWIKLAVLGCFLVVGIFGCDASQDAEEGMENQEAVSQEAEESDDGNSNSFSLGSFETIKENKDLGTYELGPLSIEMKGVYLQEGTLNEGLPRERYGKEVELVVLMMRTNAEQTDLEFANEHFSIKVGNEKVDEPSALLSSAIYPLALEMEDRPAQMTFVLEETEVKSVEEVQLTIAPPISEAGEPLGEEITKIITFD</sequence>
<keyword evidence="2" id="KW-0732">Signal</keyword>